<evidence type="ECO:0000313" key="15">
    <source>
        <dbReference type="Proteomes" id="UP000190962"/>
    </source>
</evidence>
<keyword evidence="6" id="KW-0249">Electron transport</keyword>
<evidence type="ECO:0000313" key="12">
    <source>
        <dbReference type="EMBL" id="KHF25123.1"/>
    </source>
</evidence>
<evidence type="ECO:0000256" key="8">
    <source>
        <dbReference type="PIRSR" id="PIRSR000005-1"/>
    </source>
</evidence>
<accession>A0A0B0H4I5</accession>
<keyword evidence="10" id="KW-0732">Signal</keyword>
<dbReference type="InterPro" id="IPR009056">
    <property type="entry name" value="Cyt_c-like_dom"/>
</dbReference>
<dbReference type="eggNOG" id="COG2863">
    <property type="taxonomic scope" value="Bacteria"/>
</dbReference>
<gene>
    <name evidence="13" type="ORF">BOV88_07915</name>
    <name evidence="12" type="ORF">JV46_09670</name>
</gene>
<dbReference type="PANTHER" id="PTHR33751">
    <property type="entry name" value="CBB3-TYPE CYTOCHROME C OXIDASE SUBUNIT FIXP"/>
    <property type="match status" value="1"/>
</dbReference>
<dbReference type="SUPFAM" id="SSF46626">
    <property type="entry name" value="Cytochrome c"/>
    <property type="match status" value="2"/>
</dbReference>
<comment type="PTM">
    <text evidence="8">Binds 2 heme c groups covalently per subunit.</text>
</comment>
<evidence type="ECO:0000256" key="6">
    <source>
        <dbReference type="ARBA" id="ARBA00022982"/>
    </source>
</evidence>
<evidence type="ECO:0000256" key="9">
    <source>
        <dbReference type="PIRSR" id="PIRSR000005-2"/>
    </source>
</evidence>
<keyword evidence="5" id="KW-0574">Periplasm</keyword>
<dbReference type="Proteomes" id="UP000030856">
    <property type="component" value="Unassembled WGS sequence"/>
</dbReference>
<keyword evidence="7 9" id="KW-0408">Iron</keyword>
<evidence type="ECO:0000313" key="13">
    <source>
        <dbReference type="EMBL" id="OOY34847.1"/>
    </source>
</evidence>
<dbReference type="InterPro" id="IPR050597">
    <property type="entry name" value="Cytochrome_c_Oxidase_Subunit"/>
</dbReference>
<dbReference type="AlphaFoldDB" id="A0A0B0H4I5"/>
<dbReference type="PANTHER" id="PTHR33751:SF9">
    <property type="entry name" value="CYTOCHROME C4"/>
    <property type="match status" value="1"/>
</dbReference>
<feature type="binding site" description="axial binding residue" evidence="9">
    <location>
        <position position="78"/>
    </location>
    <ligand>
        <name>heme c</name>
        <dbReference type="ChEBI" id="CHEBI:61717"/>
        <label>1</label>
    </ligand>
    <ligandPart>
        <name>Fe</name>
        <dbReference type="ChEBI" id="CHEBI:18248"/>
    </ligandPart>
</feature>
<keyword evidence="14" id="KW-1185">Reference proteome</keyword>
<dbReference type="EMBL" id="MPNX01000010">
    <property type="protein sequence ID" value="OOY34847.1"/>
    <property type="molecule type" value="Genomic_DNA"/>
</dbReference>
<dbReference type="GO" id="GO:0020037">
    <property type="term" value="F:heme binding"/>
    <property type="evidence" value="ECO:0007669"/>
    <property type="project" value="InterPro"/>
</dbReference>
<feature type="binding site" description="covalent" evidence="8">
    <location>
        <position position="151"/>
    </location>
    <ligand>
        <name>heme c</name>
        <dbReference type="ChEBI" id="CHEBI:61717"/>
        <label>2</label>
    </ligand>
</feature>
<evidence type="ECO:0000256" key="4">
    <source>
        <dbReference type="ARBA" id="ARBA00022723"/>
    </source>
</evidence>
<dbReference type="PROSITE" id="PS51007">
    <property type="entry name" value="CYTC"/>
    <property type="match status" value="2"/>
</dbReference>
<comment type="subcellular location">
    <subcellularLocation>
        <location evidence="1">Periplasm</location>
    </subcellularLocation>
</comment>
<dbReference type="GeneID" id="86991923"/>
<feature type="binding site" description="axial binding residue" evidence="9">
    <location>
        <position position="38"/>
    </location>
    <ligand>
        <name>heme c</name>
        <dbReference type="ChEBI" id="CHEBI:61717"/>
        <label>1</label>
    </ligand>
    <ligandPart>
        <name>Fe</name>
        <dbReference type="ChEBI" id="CHEBI:18248"/>
    </ligandPart>
</feature>
<name>A0A0B0H4I5_SOVGS</name>
<keyword evidence="4 9" id="KW-0479">Metal-binding</keyword>
<dbReference type="RefSeq" id="WP_043117346.1">
    <property type="nucleotide sequence ID" value="NZ_JRAA01000002.1"/>
</dbReference>
<protein>
    <submittedName>
        <fullName evidence="12 13">Cytochrome C</fullName>
    </submittedName>
</protein>
<keyword evidence="3 8" id="KW-0349">Heme</keyword>
<feature type="domain" description="Cytochrome c" evidence="11">
    <location>
        <begin position="22"/>
        <end position="103"/>
    </location>
</feature>
<sequence length="222" mass="25075">MQVLTLFAALIIAFLSSRAGAVDLENGEEINEVCAACHGEYGQGGKNGEYPRIAGQPAGYTYKQLKRFQDRSRPNMPMVEHVDKRELPDSDIEDISVYLSKIVLPTKLPPVDETAPDFDAYQRLLQTKRLMQIARAEGDIEKGKVLYKKECRSCHGKEGVGKPKDNVPMLAGQYTNYLWRQVDKYLDGTLIHDEDEPDSELLAEFSREDIRDIFAYLSIADD</sequence>
<feature type="binding site" description="covalent" evidence="8">
    <location>
        <position position="154"/>
    </location>
    <ligand>
        <name>heme c</name>
        <dbReference type="ChEBI" id="CHEBI:61717"/>
        <label>2</label>
    </ligand>
</feature>
<feature type="binding site" description="covalent" evidence="8">
    <location>
        <position position="34"/>
    </location>
    <ligand>
        <name>heme c</name>
        <dbReference type="ChEBI" id="CHEBI:61717"/>
        <label>1</label>
    </ligand>
</feature>
<evidence type="ECO:0000256" key="5">
    <source>
        <dbReference type="ARBA" id="ARBA00022764"/>
    </source>
</evidence>
<feature type="binding site" description="axial binding residue" evidence="9">
    <location>
        <position position="155"/>
    </location>
    <ligand>
        <name>heme c</name>
        <dbReference type="ChEBI" id="CHEBI:61717"/>
        <label>2</label>
    </ligand>
    <ligandPart>
        <name>Fe</name>
        <dbReference type="ChEBI" id="CHEBI:18248"/>
    </ligandPart>
</feature>
<comment type="caution">
    <text evidence="12">The sequence shown here is derived from an EMBL/GenBank/DDBJ whole genome shotgun (WGS) entry which is preliminary data.</text>
</comment>
<feature type="signal peptide" evidence="10">
    <location>
        <begin position="1"/>
        <end position="21"/>
    </location>
</feature>
<evidence type="ECO:0000256" key="1">
    <source>
        <dbReference type="ARBA" id="ARBA00004418"/>
    </source>
</evidence>
<evidence type="ECO:0000256" key="3">
    <source>
        <dbReference type="ARBA" id="ARBA00022617"/>
    </source>
</evidence>
<dbReference type="InterPro" id="IPR036909">
    <property type="entry name" value="Cyt_c-like_dom_sf"/>
</dbReference>
<dbReference type="GO" id="GO:0042597">
    <property type="term" value="C:periplasmic space"/>
    <property type="evidence" value="ECO:0007669"/>
    <property type="project" value="UniProtKB-SubCell"/>
</dbReference>
<dbReference type="STRING" id="2340.JV46_09670"/>
<dbReference type="Gene3D" id="1.10.760.10">
    <property type="entry name" value="Cytochrome c-like domain"/>
    <property type="match status" value="2"/>
</dbReference>
<dbReference type="Pfam" id="PF00034">
    <property type="entry name" value="Cytochrom_C"/>
    <property type="match status" value="2"/>
</dbReference>
<evidence type="ECO:0000256" key="10">
    <source>
        <dbReference type="SAM" id="SignalP"/>
    </source>
</evidence>
<dbReference type="InterPro" id="IPR024167">
    <property type="entry name" value="Cytochrome_c4-like"/>
</dbReference>
<evidence type="ECO:0000259" key="11">
    <source>
        <dbReference type="PROSITE" id="PS51007"/>
    </source>
</evidence>
<feature type="chain" id="PRO_5010611167" evidence="10">
    <location>
        <begin position="22"/>
        <end position="222"/>
    </location>
</feature>
<feature type="binding site" description="covalent" evidence="8">
    <location>
        <position position="37"/>
    </location>
    <ligand>
        <name>heme c</name>
        <dbReference type="ChEBI" id="CHEBI:61717"/>
        <label>1</label>
    </ligand>
</feature>
<dbReference type="EMBL" id="JRAA01000002">
    <property type="protein sequence ID" value="KHF25123.1"/>
    <property type="molecule type" value="Genomic_DNA"/>
</dbReference>
<reference evidence="12 14" key="1">
    <citation type="journal article" date="2014" name="BMC Genomics">
        <title>The genome of the intracellular bacterium of the coastal bivalve, Solemya velum: a blueprint for thriving in and out of symbiosis.</title>
        <authorList>
            <person name="Dmytrenko O."/>
            <person name="Russell S.L."/>
            <person name="Loo W.T."/>
            <person name="Fontanez K.M."/>
            <person name="Liao L."/>
            <person name="Roeselers G."/>
            <person name="Sharma R."/>
            <person name="Stewart F.J."/>
            <person name="Newton I.L."/>
            <person name="Woyke T."/>
            <person name="Wu D."/>
            <person name="Lang J.M."/>
            <person name="Eisen J.A."/>
            <person name="Cavanaugh C.M."/>
        </authorList>
    </citation>
    <scope>NUCLEOTIDE SEQUENCE [LARGE SCALE GENOMIC DNA]</scope>
    <source>
        <strain evidence="12 14">WH</strain>
    </source>
</reference>
<keyword evidence="2" id="KW-0813">Transport</keyword>
<evidence type="ECO:0000256" key="2">
    <source>
        <dbReference type="ARBA" id="ARBA00022448"/>
    </source>
</evidence>
<dbReference type="OrthoDB" id="9773456at2"/>
<evidence type="ECO:0000256" key="7">
    <source>
        <dbReference type="ARBA" id="ARBA00023004"/>
    </source>
</evidence>
<dbReference type="PIRSF" id="PIRSF000005">
    <property type="entry name" value="Cytochrome_c4"/>
    <property type="match status" value="1"/>
</dbReference>
<reference evidence="13 15" key="2">
    <citation type="submission" date="2016-11" db="EMBL/GenBank/DDBJ databases">
        <title>Mixed transmission modes and dynamic genome evolution in an obligate animal-bacterial symbiosis.</title>
        <authorList>
            <person name="Russell S.L."/>
            <person name="Corbett-Detig R.B."/>
            <person name="Cavanaugh C.M."/>
        </authorList>
    </citation>
    <scope>NUCLEOTIDE SEQUENCE [LARGE SCALE GENOMIC DNA]</scope>
    <source>
        <strain evidence="13">MA-KB16</strain>
    </source>
</reference>
<dbReference type="GO" id="GO:0009055">
    <property type="term" value="F:electron transfer activity"/>
    <property type="evidence" value="ECO:0007669"/>
    <property type="project" value="InterPro"/>
</dbReference>
<dbReference type="GO" id="GO:0005506">
    <property type="term" value="F:iron ion binding"/>
    <property type="evidence" value="ECO:0007669"/>
    <property type="project" value="InterPro"/>
</dbReference>
<proteinExistence type="predicted"/>
<evidence type="ECO:0000313" key="14">
    <source>
        <dbReference type="Proteomes" id="UP000030856"/>
    </source>
</evidence>
<dbReference type="Proteomes" id="UP000190962">
    <property type="component" value="Unassembled WGS sequence"/>
</dbReference>
<organism evidence="12 14">
    <name type="scientific">Solemya velum gill symbiont</name>
    <dbReference type="NCBI Taxonomy" id="2340"/>
    <lineage>
        <taxon>Bacteria</taxon>
        <taxon>Pseudomonadati</taxon>
        <taxon>Pseudomonadota</taxon>
        <taxon>Gammaproteobacteria</taxon>
        <taxon>sulfur-oxidizing symbionts</taxon>
    </lineage>
</organism>
<feature type="domain" description="Cytochrome c" evidence="11">
    <location>
        <begin position="138"/>
        <end position="221"/>
    </location>
</feature>